<dbReference type="EMBL" id="CP144373">
    <property type="protein sequence ID" value="XCH47011.1"/>
    <property type="molecule type" value="Genomic_DNA"/>
</dbReference>
<keyword evidence="1" id="KW-0175">Coiled coil</keyword>
<reference evidence="2" key="1">
    <citation type="submission" date="2024-01" db="EMBL/GenBank/DDBJ databases">
        <title>The first autotrophic representatives of the genus Thermodesulfovibrio.</title>
        <authorList>
            <person name="Maltseva A.I."/>
            <person name="Elcheninov A.G."/>
            <person name="Kublanov I.V."/>
            <person name="Lebedinsky A.V."/>
            <person name="Frolov E.N."/>
        </authorList>
    </citation>
    <scope>NUCLEOTIDE SEQUENCE</scope>
    <source>
        <strain evidence="2">3907-1M</strain>
    </source>
</reference>
<dbReference type="KEGG" id="taut:V4D30_01745"/>
<accession>A0AAU8GXB9</accession>
<organism evidence="2">
    <name type="scientific">Thermodesulfovibrio autotrophicus</name>
    <dbReference type="NCBI Taxonomy" id="3118333"/>
    <lineage>
        <taxon>Bacteria</taxon>
        <taxon>Pseudomonadati</taxon>
        <taxon>Nitrospirota</taxon>
        <taxon>Thermodesulfovibrionia</taxon>
        <taxon>Thermodesulfovibrionales</taxon>
        <taxon>Thermodesulfovibrionaceae</taxon>
        <taxon>Thermodesulfovibrio</taxon>
    </lineage>
</organism>
<sequence>MHLITEKIENLKNRIKQLQTKGQLSRIEFLLDQLKEFILQENRERAFCGMSLICAQCGKEGKACCGKNIEFKYSDELLLINLLYGVEIPEEPEFPEMCFFLKNSGCVLFARDAFCINFICDKIKEQIPLEKLKKLRQLEGLHLNFQFQLEQMLKRFSGVYDFQNYSKLNCFRT</sequence>
<feature type="coiled-coil region" evidence="1">
    <location>
        <begin position="1"/>
        <end position="28"/>
    </location>
</feature>
<name>A0AAU8GXB9_9BACT</name>
<dbReference type="AlphaFoldDB" id="A0AAU8GXB9"/>
<evidence type="ECO:0000256" key="1">
    <source>
        <dbReference type="SAM" id="Coils"/>
    </source>
</evidence>
<dbReference type="RefSeq" id="WP_353684538.1">
    <property type="nucleotide sequence ID" value="NZ_CP144373.1"/>
</dbReference>
<evidence type="ECO:0000313" key="2">
    <source>
        <dbReference type="EMBL" id="XCH47011.1"/>
    </source>
</evidence>
<protein>
    <submittedName>
        <fullName evidence="2">Uncharacterized protein</fullName>
    </submittedName>
</protein>
<gene>
    <name evidence="2" type="ORF">V4D30_01745</name>
</gene>
<proteinExistence type="predicted"/>